<dbReference type="CDD" id="cd03794">
    <property type="entry name" value="GT4_WbuB-like"/>
    <property type="match status" value="1"/>
</dbReference>
<feature type="domain" description="Glycosyltransferase subfamily 4-like N-terminal" evidence="2">
    <location>
        <begin position="41"/>
        <end position="214"/>
    </location>
</feature>
<proteinExistence type="predicted"/>
<keyword evidence="1" id="KW-0812">Transmembrane</keyword>
<evidence type="ECO:0000313" key="3">
    <source>
        <dbReference type="EMBL" id="MFC4722902.1"/>
    </source>
</evidence>
<dbReference type="Gene3D" id="3.40.50.2000">
    <property type="entry name" value="Glycogen Phosphorylase B"/>
    <property type="match status" value="2"/>
</dbReference>
<reference evidence="4" key="1">
    <citation type="journal article" date="2019" name="Int. J. Syst. Evol. Microbiol.">
        <title>The Global Catalogue of Microorganisms (GCM) 10K type strain sequencing project: providing services to taxonomists for standard genome sequencing and annotation.</title>
        <authorList>
            <consortium name="The Broad Institute Genomics Platform"/>
            <consortium name="The Broad Institute Genome Sequencing Center for Infectious Disease"/>
            <person name="Wu L."/>
            <person name="Ma J."/>
        </authorList>
    </citation>
    <scope>NUCLEOTIDE SEQUENCE [LARGE SCALE GENOMIC DNA]</scope>
    <source>
        <strain evidence="4">CCUG 63682</strain>
    </source>
</reference>
<organism evidence="3 4">
    <name type="scientific">Geojedonia litorea</name>
    <dbReference type="NCBI Taxonomy" id="1268269"/>
    <lineage>
        <taxon>Bacteria</taxon>
        <taxon>Pseudomonadati</taxon>
        <taxon>Bacteroidota</taxon>
        <taxon>Flavobacteriia</taxon>
        <taxon>Flavobacteriales</taxon>
        <taxon>Flavobacteriaceae</taxon>
        <taxon>Geojedonia</taxon>
    </lineage>
</organism>
<name>A0ABV9N3K3_9FLAO</name>
<feature type="transmembrane region" description="Helical" evidence="1">
    <location>
        <begin position="108"/>
        <end position="128"/>
    </location>
</feature>
<dbReference type="SUPFAM" id="SSF53756">
    <property type="entry name" value="UDP-Glycosyltransferase/glycogen phosphorylase"/>
    <property type="match status" value="1"/>
</dbReference>
<dbReference type="Pfam" id="PF13692">
    <property type="entry name" value="Glyco_trans_1_4"/>
    <property type="match status" value="1"/>
</dbReference>
<dbReference type="InterPro" id="IPR050194">
    <property type="entry name" value="Glycosyltransferase_grp1"/>
</dbReference>
<keyword evidence="1" id="KW-1133">Transmembrane helix</keyword>
<dbReference type="InterPro" id="IPR028098">
    <property type="entry name" value="Glyco_trans_4-like_N"/>
</dbReference>
<keyword evidence="1" id="KW-0472">Membrane</keyword>
<evidence type="ECO:0000313" key="4">
    <source>
        <dbReference type="Proteomes" id="UP001595953"/>
    </source>
</evidence>
<evidence type="ECO:0000259" key="2">
    <source>
        <dbReference type="Pfam" id="PF13579"/>
    </source>
</evidence>
<dbReference type="PANTHER" id="PTHR45947:SF3">
    <property type="entry name" value="SULFOQUINOVOSYL TRANSFERASE SQD2"/>
    <property type="match status" value="1"/>
</dbReference>
<dbReference type="PANTHER" id="PTHR45947">
    <property type="entry name" value="SULFOQUINOVOSYL TRANSFERASE SQD2"/>
    <property type="match status" value="1"/>
</dbReference>
<protein>
    <submittedName>
        <fullName evidence="3">Glycosyltransferase family 4 protein</fullName>
    </submittedName>
</protein>
<gene>
    <name evidence="3" type="ORF">ACFO5O_11255</name>
</gene>
<evidence type="ECO:0000256" key="1">
    <source>
        <dbReference type="SAM" id="Phobius"/>
    </source>
</evidence>
<dbReference type="Proteomes" id="UP001595953">
    <property type="component" value="Unassembled WGS sequence"/>
</dbReference>
<dbReference type="EMBL" id="JBHSGP010000014">
    <property type="protein sequence ID" value="MFC4722902.1"/>
    <property type="molecule type" value="Genomic_DNA"/>
</dbReference>
<dbReference type="Pfam" id="PF13579">
    <property type="entry name" value="Glyco_trans_4_4"/>
    <property type="match status" value="1"/>
</dbReference>
<accession>A0ABV9N3K3</accession>
<sequence length="412" mass="47560">MNSKLNYTVQKVVNYGSFHHLLITKVGEIFIITNYFPPETGAAANRMAQLAKGLDKNGYKVTVVTPLPNYPTGRIFKTYRGSIHQTSNENNIIVHRLWIYASNSKNKLLRFIAMLSYSFSLIWFFIWNKIPNRVVVQSPPLLVAFTCMLLLKRKKRKLILNVSDLWPIAGLHLKVFKKNFTYRLLEYVEHFNYQKADFILGQSEEILTHVLSLFPNKKTFLYRNYPDFEIPELKQSHQSNNTIKLVYAGLLGVAQGVFKLCQELDYSKIEFHIYGAGHELEATENFILTNPKLPIIYHGEVSRDFLHQELVQYDLAIIPLLNRIYGSVPSKLFEYIRLGLPVLYFGGGEGEKIVKNHELGWVAEVGNYSNLNTVISRIEKSELNLKNKIAVQKVSLTQFDFHSQLEQLIKQI</sequence>
<dbReference type="RefSeq" id="WP_387963807.1">
    <property type="nucleotide sequence ID" value="NZ_JBHSGP010000014.1"/>
</dbReference>
<keyword evidence="4" id="KW-1185">Reference proteome</keyword>
<comment type="caution">
    <text evidence="3">The sequence shown here is derived from an EMBL/GenBank/DDBJ whole genome shotgun (WGS) entry which is preliminary data.</text>
</comment>